<dbReference type="eggNOG" id="COG0553">
    <property type="taxonomic scope" value="Bacteria"/>
</dbReference>
<gene>
    <name evidence="4" type="ordered locus">Thein_0107</name>
</gene>
<dbReference type="CDD" id="cd09117">
    <property type="entry name" value="PLDc_Bfil_DEXD_like"/>
    <property type="match status" value="1"/>
</dbReference>
<organism evidence="4 5">
    <name type="scientific">Thermodesulfatator indicus (strain DSM 15286 / JCM 11887 / CIR29812)</name>
    <dbReference type="NCBI Taxonomy" id="667014"/>
    <lineage>
        <taxon>Bacteria</taxon>
        <taxon>Pseudomonadati</taxon>
        <taxon>Thermodesulfobacteriota</taxon>
        <taxon>Thermodesulfobacteria</taxon>
        <taxon>Thermodesulfobacteriales</taxon>
        <taxon>Thermodesulfatatoraceae</taxon>
        <taxon>Thermodesulfatator</taxon>
    </lineage>
</organism>
<dbReference type="InterPro" id="IPR014001">
    <property type="entry name" value="Helicase_ATP-bd"/>
</dbReference>
<dbReference type="EMBL" id="CP002683">
    <property type="protein sequence ID" value="AEH43992.1"/>
    <property type="molecule type" value="Genomic_DNA"/>
</dbReference>
<evidence type="ECO:0000256" key="1">
    <source>
        <dbReference type="ARBA" id="ARBA00022801"/>
    </source>
</evidence>
<dbReference type="Pfam" id="PF00176">
    <property type="entry name" value="SNF2-rel_dom"/>
    <property type="match status" value="1"/>
</dbReference>
<keyword evidence="1" id="KW-0378">Hydrolase</keyword>
<keyword evidence="4" id="KW-0347">Helicase</keyword>
<accession>F8A8U5</accession>
<dbReference type="STRING" id="667014.Thein_0107"/>
<dbReference type="PANTHER" id="PTHR45766">
    <property type="entry name" value="DNA ANNEALING HELICASE AND ENDONUCLEASE ZRANB3 FAMILY MEMBER"/>
    <property type="match status" value="1"/>
</dbReference>
<dbReference type="SMART" id="SM00487">
    <property type="entry name" value="DEXDc"/>
    <property type="match status" value="1"/>
</dbReference>
<dbReference type="InterPro" id="IPR001650">
    <property type="entry name" value="Helicase_C-like"/>
</dbReference>
<proteinExistence type="predicted"/>
<dbReference type="PROSITE" id="PS51194">
    <property type="entry name" value="HELICASE_CTER"/>
    <property type="match status" value="1"/>
</dbReference>
<dbReference type="GO" id="GO:0016787">
    <property type="term" value="F:hydrolase activity"/>
    <property type="evidence" value="ECO:0007669"/>
    <property type="project" value="UniProtKB-KW"/>
</dbReference>
<dbReference type="SUPFAM" id="SSF56024">
    <property type="entry name" value="Phospholipase D/nuclease"/>
    <property type="match status" value="1"/>
</dbReference>
<dbReference type="Gene3D" id="3.30.870.10">
    <property type="entry name" value="Endonuclease Chain A"/>
    <property type="match status" value="1"/>
</dbReference>
<sequence>MEKLKQISIFERVEERVWPSVEFFPLNTPYQKIENIVREDILSSSRYTIVTGYSSLEYLISFFGEGHFPNRKITVVLGHELDLPEEQLKAPWPKVNLSQEIKEYWLEKGISVTLSGALLNFLEELKARNIVFRLGRELHAKVYLGDTHAILGSSNFSRAGFVFQKEANIRLSATDPRYEDLKLIVSNFVKDSQDYQEEIIALLEQLLRYVSWQEVLAYAICQIMGDEWLTQHEGLSRVLARLKLWPSQRQAVAQALWVLDNHGSVLIADPTGAGKTKVGLAVLTALSFRFLSRQELRRLSSYVICPPGVKDQWEEEALSEDIPFVPEAISQGLLSVSHGEARSRALEKIRRANILLIDEAHNYLSRTSRRSQSIQLNSLAEHVILMTATPINRGVEDLLRLMEVLGLDNLSEEGLETYQKLRREIETTGKFSRDQLEKLRRYVQLFTVRRTKQELNRLIEEKPEEYRDKFGRLCRFPKEISKLYPTGETQRDRELALKIDELSRELKGLVWLRKTIFDLWQNENAFDANFLSKRLSAAPALARFNVKAMLRSSRVALVEHIEGTEAAQRAFGLSGKFKHATGDILSALADWKLKAKELFRPLPETAEAPLWLKSKEAFLEALDQEMKIYGRIASLCREISPAREETKARFVLELFKKHKLILAYDSRLITLAYLEGLVKRLDPEIKILFVTGGRPKERRLLKRFFSLGSPAKNVLALCSDAVAEGVNLQQAGAVVFFDLPSVIRLAEQRIGRIERLDSPHEEVEIYWPNDSQEFCVSTDRRLVERHLLVENILGSNINIPEEFLEYAQGYQEEKITGRMMLELFEQKRKEFEASFWDGLADAFQPVKKLMEGENPLVPEKTFREIKGLKIKGSLVSAVKAKRPWCFLCLKGSKKANTAPSWVFLEKGKEPITDISEICQKLRENLTPDEASIPWLKGADELLQSFLEDLKRAEFLLLPARHKRALKVFQEILRYYHRRDRGHERRAVVARLLYLIENYREENLDLYHFSRLCLELLVPKLQEFIKTTQKRGPFLLKDLKTYLRENPLTTEELKSLLANVKTKDPVEKMIAACLLGLPEESKE</sequence>
<dbReference type="GO" id="GO:0005524">
    <property type="term" value="F:ATP binding"/>
    <property type="evidence" value="ECO:0007669"/>
    <property type="project" value="InterPro"/>
</dbReference>
<evidence type="ECO:0000259" key="3">
    <source>
        <dbReference type="PROSITE" id="PS51194"/>
    </source>
</evidence>
<dbReference type="Gene3D" id="3.40.50.10810">
    <property type="entry name" value="Tandem AAA-ATPase domain"/>
    <property type="match status" value="1"/>
</dbReference>
<reference evidence="5" key="1">
    <citation type="submission" date="2011-04" db="EMBL/GenBank/DDBJ databases">
        <title>The complete genome of Thermodesulfatator indicus DSM 15286.</title>
        <authorList>
            <person name="Lucas S."/>
            <person name="Copeland A."/>
            <person name="Lapidus A."/>
            <person name="Bruce D."/>
            <person name="Goodwin L."/>
            <person name="Pitluck S."/>
            <person name="Peters L."/>
            <person name="Kyrpides N."/>
            <person name="Mavromatis K."/>
            <person name="Pagani I."/>
            <person name="Ivanova N."/>
            <person name="Saunders L."/>
            <person name="Detter J.C."/>
            <person name="Tapia R."/>
            <person name="Han C."/>
            <person name="Land M."/>
            <person name="Hauser L."/>
            <person name="Markowitz V."/>
            <person name="Cheng J.-F."/>
            <person name="Hugenholtz P."/>
            <person name="Woyke T."/>
            <person name="Wu D."/>
            <person name="Spring S."/>
            <person name="Schroeder M."/>
            <person name="Brambilla E."/>
            <person name="Klenk H.-P."/>
            <person name="Eisen J.A."/>
        </authorList>
    </citation>
    <scope>NUCLEOTIDE SEQUENCE [LARGE SCALE GENOMIC DNA]</scope>
    <source>
        <strain evidence="5">DSM 15286 / JCM 11887 / CIR29812</strain>
    </source>
</reference>
<dbReference type="HOGENOM" id="CLU_285895_0_0_0"/>
<dbReference type="PANTHER" id="PTHR45766:SF6">
    <property type="entry name" value="SWI_SNF-RELATED MATRIX-ASSOCIATED ACTIN-DEPENDENT REGULATOR OF CHROMATIN SUBFAMILY A-LIKE PROTEIN 1"/>
    <property type="match status" value="1"/>
</dbReference>
<feature type="domain" description="Helicase ATP-binding" evidence="2">
    <location>
        <begin position="256"/>
        <end position="408"/>
    </location>
</feature>
<dbReference type="InParanoid" id="F8A8U5"/>
<dbReference type="RefSeq" id="WP_013906739.1">
    <property type="nucleotide sequence ID" value="NC_015681.1"/>
</dbReference>
<protein>
    <submittedName>
        <fullName evidence="4">Helicase domain protein</fullName>
    </submittedName>
</protein>
<keyword evidence="4" id="KW-0067">ATP-binding</keyword>
<dbReference type="InterPro" id="IPR038718">
    <property type="entry name" value="SNF2-like_sf"/>
</dbReference>
<dbReference type="KEGG" id="tid:Thein_0107"/>
<dbReference type="Gene3D" id="3.40.50.300">
    <property type="entry name" value="P-loop containing nucleotide triphosphate hydrolases"/>
    <property type="match status" value="1"/>
</dbReference>
<name>F8A8U5_THEID</name>
<reference evidence="4 5" key="2">
    <citation type="journal article" date="2012" name="Stand. Genomic Sci.">
        <title>Complete genome sequence of the thermophilic sulfate-reducing ocean bacterium Thermodesulfatator indicus type strain (CIR29812(T)).</title>
        <authorList>
            <person name="Anderson I."/>
            <person name="Saunders E."/>
            <person name="Lapidus A."/>
            <person name="Nolan M."/>
            <person name="Lucas S."/>
            <person name="Tice H."/>
            <person name="Del Rio T.G."/>
            <person name="Cheng J.F."/>
            <person name="Han C."/>
            <person name="Tapia R."/>
            <person name="Goodwin L.A."/>
            <person name="Pitluck S."/>
            <person name="Liolios K."/>
            <person name="Mavromatis K."/>
            <person name="Pagani I."/>
            <person name="Ivanova N."/>
            <person name="Mikhailova N."/>
            <person name="Pati A."/>
            <person name="Chen A."/>
            <person name="Palaniappan K."/>
            <person name="Land M."/>
            <person name="Hauser L."/>
            <person name="Jeffries C.D."/>
            <person name="Chang Y.J."/>
            <person name="Brambilla E.M."/>
            <person name="Rohde M."/>
            <person name="Spring S."/>
            <person name="Goker M."/>
            <person name="Detter J.C."/>
            <person name="Woyke T."/>
            <person name="Bristow J."/>
            <person name="Eisen J.A."/>
            <person name="Markowitz V."/>
            <person name="Hugenholtz P."/>
            <person name="Kyrpides N.C."/>
            <person name="Klenk H.P."/>
        </authorList>
    </citation>
    <scope>NUCLEOTIDE SEQUENCE [LARGE SCALE GENOMIC DNA]</scope>
    <source>
        <strain evidence="5">DSM 15286 / JCM 11887 / CIR29812</strain>
    </source>
</reference>
<dbReference type="Pfam" id="PF00271">
    <property type="entry name" value="Helicase_C"/>
    <property type="match status" value="1"/>
</dbReference>
<dbReference type="PROSITE" id="PS51192">
    <property type="entry name" value="HELICASE_ATP_BIND_1"/>
    <property type="match status" value="1"/>
</dbReference>
<dbReference type="SUPFAM" id="SSF52540">
    <property type="entry name" value="P-loop containing nucleoside triphosphate hydrolases"/>
    <property type="match status" value="2"/>
</dbReference>
<dbReference type="PaxDb" id="667014-Thein_0107"/>
<dbReference type="Proteomes" id="UP000006793">
    <property type="component" value="Chromosome"/>
</dbReference>
<evidence type="ECO:0000313" key="4">
    <source>
        <dbReference type="EMBL" id="AEH43992.1"/>
    </source>
</evidence>
<feature type="domain" description="Helicase C-terminal" evidence="3">
    <location>
        <begin position="634"/>
        <end position="805"/>
    </location>
</feature>
<dbReference type="AlphaFoldDB" id="F8A8U5"/>
<dbReference type="GO" id="GO:0004386">
    <property type="term" value="F:helicase activity"/>
    <property type="evidence" value="ECO:0007669"/>
    <property type="project" value="UniProtKB-KW"/>
</dbReference>
<dbReference type="SMART" id="SM00490">
    <property type="entry name" value="HELICc"/>
    <property type="match status" value="1"/>
</dbReference>
<dbReference type="OrthoDB" id="9814088at2"/>
<evidence type="ECO:0000313" key="5">
    <source>
        <dbReference type="Proteomes" id="UP000006793"/>
    </source>
</evidence>
<keyword evidence="5" id="KW-1185">Reference proteome</keyword>
<keyword evidence="4" id="KW-0547">Nucleotide-binding</keyword>
<dbReference type="InterPro" id="IPR027417">
    <property type="entry name" value="P-loop_NTPase"/>
</dbReference>
<evidence type="ECO:0000259" key="2">
    <source>
        <dbReference type="PROSITE" id="PS51192"/>
    </source>
</evidence>
<dbReference type="InterPro" id="IPR000330">
    <property type="entry name" value="SNF2_N"/>
</dbReference>